<proteinExistence type="predicted"/>
<dbReference type="STRING" id="230819.A0A5C3L5T3"/>
<dbReference type="GO" id="GO:1990234">
    <property type="term" value="C:transferase complex"/>
    <property type="evidence" value="ECO:0007669"/>
    <property type="project" value="UniProtKB-ARBA"/>
</dbReference>
<dbReference type="PROSITE" id="PS50294">
    <property type="entry name" value="WD_REPEATS_REGION"/>
    <property type="match status" value="5"/>
</dbReference>
<dbReference type="EMBL" id="ML210160">
    <property type="protein sequence ID" value="TFK27913.1"/>
    <property type="molecule type" value="Genomic_DNA"/>
</dbReference>
<feature type="repeat" description="WD" evidence="3">
    <location>
        <begin position="389"/>
        <end position="417"/>
    </location>
</feature>
<evidence type="ECO:0000256" key="2">
    <source>
        <dbReference type="ARBA" id="ARBA00022737"/>
    </source>
</evidence>
<gene>
    <name evidence="4" type="ORF">FA15DRAFT_701510</name>
</gene>
<sequence length="474" mass="51059">MGARSSGTAIRKDGLRNADGWLREDLSSSARIAVQHFVNRIDGNSIIEQIVGFENGPQALIGAVIETLEEDSHQGVDQPTTRPSIWQISDDKKVYVLDQALQSAHTSGDGTYVLMKVIKPFVDGLLARGTEEYMRVARKFLQLCSDMCILQRKGHTYHVTSVAFTPDCKCAFSGSGDKTIRIWDAATGQGVRETLRGQEYRILSVAVSSDGQRIISGSDDSTVRIWDAQTGQEVAPSPLRGDTYLSSVAISPDGSRIIAGSADGTIHVWDAETGKRVIPPLKGHEDYVRSVAISRGTEVIPKMTGHASSVWSVAISLNGSKIVSGSADETVRIWDEKTGQQVGEPLRGHTDWVNSVVFSPDGRRIVCGSDDRTIRIWDVETGKQVGKPLKGHIGPVYSVQISSDGKLIASGSDDETINSKSWPRQTCQSYTLASSSSTSSPNLLAALDLVDGANDERNAQSSKASFSGVSVVPL</sequence>
<dbReference type="Pfam" id="PF00400">
    <property type="entry name" value="WD40"/>
    <property type="match status" value="6"/>
</dbReference>
<dbReference type="GO" id="GO:0005634">
    <property type="term" value="C:nucleus"/>
    <property type="evidence" value="ECO:0007669"/>
    <property type="project" value="TreeGrafter"/>
</dbReference>
<dbReference type="SUPFAM" id="SSF50978">
    <property type="entry name" value="WD40 repeat-like"/>
    <property type="match status" value="1"/>
</dbReference>
<dbReference type="SMART" id="SM00320">
    <property type="entry name" value="WD40"/>
    <property type="match status" value="6"/>
</dbReference>
<dbReference type="PROSITE" id="PS00678">
    <property type="entry name" value="WD_REPEATS_1"/>
    <property type="match status" value="3"/>
</dbReference>
<dbReference type="PROSITE" id="PS50082">
    <property type="entry name" value="WD_REPEATS_2"/>
    <property type="match status" value="6"/>
</dbReference>
<dbReference type="InterPro" id="IPR020472">
    <property type="entry name" value="WD40_PAC1"/>
</dbReference>
<feature type="repeat" description="WD" evidence="3">
    <location>
        <begin position="303"/>
        <end position="344"/>
    </location>
</feature>
<dbReference type="CDD" id="cd00200">
    <property type="entry name" value="WD40"/>
    <property type="match status" value="1"/>
</dbReference>
<feature type="repeat" description="WD" evidence="3">
    <location>
        <begin position="195"/>
        <end position="236"/>
    </location>
</feature>
<reference evidence="4 5" key="1">
    <citation type="journal article" date="2019" name="Nat. Ecol. Evol.">
        <title>Megaphylogeny resolves global patterns of mushroom evolution.</title>
        <authorList>
            <person name="Varga T."/>
            <person name="Krizsan K."/>
            <person name="Foldi C."/>
            <person name="Dima B."/>
            <person name="Sanchez-Garcia M."/>
            <person name="Sanchez-Ramirez S."/>
            <person name="Szollosi G.J."/>
            <person name="Szarkandi J.G."/>
            <person name="Papp V."/>
            <person name="Albert L."/>
            <person name="Andreopoulos W."/>
            <person name="Angelini C."/>
            <person name="Antonin V."/>
            <person name="Barry K.W."/>
            <person name="Bougher N.L."/>
            <person name="Buchanan P."/>
            <person name="Buyck B."/>
            <person name="Bense V."/>
            <person name="Catcheside P."/>
            <person name="Chovatia M."/>
            <person name="Cooper J."/>
            <person name="Damon W."/>
            <person name="Desjardin D."/>
            <person name="Finy P."/>
            <person name="Geml J."/>
            <person name="Haridas S."/>
            <person name="Hughes K."/>
            <person name="Justo A."/>
            <person name="Karasinski D."/>
            <person name="Kautmanova I."/>
            <person name="Kiss B."/>
            <person name="Kocsube S."/>
            <person name="Kotiranta H."/>
            <person name="LaButti K.M."/>
            <person name="Lechner B.E."/>
            <person name="Liimatainen K."/>
            <person name="Lipzen A."/>
            <person name="Lukacs Z."/>
            <person name="Mihaltcheva S."/>
            <person name="Morgado L.N."/>
            <person name="Niskanen T."/>
            <person name="Noordeloos M.E."/>
            <person name="Ohm R.A."/>
            <person name="Ortiz-Santana B."/>
            <person name="Ovrebo C."/>
            <person name="Racz N."/>
            <person name="Riley R."/>
            <person name="Savchenko A."/>
            <person name="Shiryaev A."/>
            <person name="Soop K."/>
            <person name="Spirin V."/>
            <person name="Szebenyi C."/>
            <person name="Tomsovsky M."/>
            <person name="Tulloss R.E."/>
            <person name="Uehling J."/>
            <person name="Grigoriev I.V."/>
            <person name="Vagvolgyi C."/>
            <person name="Papp T."/>
            <person name="Martin F.M."/>
            <person name="Miettinen O."/>
            <person name="Hibbett D.S."/>
            <person name="Nagy L.G."/>
        </authorList>
    </citation>
    <scope>NUCLEOTIDE SEQUENCE [LARGE SCALE GENOMIC DNA]</scope>
    <source>
        <strain evidence="4 5">CBS 121175</strain>
    </source>
</reference>
<dbReference type="OrthoDB" id="538223at2759"/>
<feature type="repeat" description="WD" evidence="3">
    <location>
        <begin position="152"/>
        <end position="193"/>
    </location>
</feature>
<dbReference type="AlphaFoldDB" id="A0A5C3L5T3"/>
<evidence type="ECO:0000313" key="5">
    <source>
        <dbReference type="Proteomes" id="UP000307440"/>
    </source>
</evidence>
<dbReference type="InterPro" id="IPR001680">
    <property type="entry name" value="WD40_rpt"/>
</dbReference>
<evidence type="ECO:0000256" key="3">
    <source>
        <dbReference type="PROSITE-ProRule" id="PRU00221"/>
    </source>
</evidence>
<feature type="repeat" description="WD" evidence="3">
    <location>
        <begin position="346"/>
        <end position="387"/>
    </location>
</feature>
<dbReference type="Gene3D" id="2.130.10.10">
    <property type="entry name" value="YVTN repeat-like/Quinoprotein amine dehydrogenase"/>
    <property type="match status" value="3"/>
</dbReference>
<dbReference type="InterPro" id="IPR019775">
    <property type="entry name" value="WD40_repeat_CS"/>
</dbReference>
<accession>A0A5C3L5T3</accession>
<dbReference type="PRINTS" id="PR00320">
    <property type="entry name" value="GPROTEINBRPT"/>
</dbReference>
<dbReference type="InterPro" id="IPR015943">
    <property type="entry name" value="WD40/YVTN_repeat-like_dom_sf"/>
</dbReference>
<feature type="repeat" description="WD" evidence="3">
    <location>
        <begin position="245"/>
        <end position="279"/>
    </location>
</feature>
<evidence type="ECO:0000256" key="1">
    <source>
        <dbReference type="ARBA" id="ARBA00022574"/>
    </source>
</evidence>
<dbReference type="PANTHER" id="PTHR22847">
    <property type="entry name" value="WD40 REPEAT PROTEIN"/>
    <property type="match status" value="1"/>
</dbReference>
<protein>
    <submittedName>
        <fullName evidence="4">WD40 repeat-like protein</fullName>
    </submittedName>
</protein>
<name>A0A5C3L5T3_COPMA</name>
<dbReference type="Proteomes" id="UP000307440">
    <property type="component" value="Unassembled WGS sequence"/>
</dbReference>
<organism evidence="4 5">
    <name type="scientific">Coprinopsis marcescibilis</name>
    <name type="common">Agaric fungus</name>
    <name type="synonym">Psathyrella marcescibilis</name>
    <dbReference type="NCBI Taxonomy" id="230819"/>
    <lineage>
        <taxon>Eukaryota</taxon>
        <taxon>Fungi</taxon>
        <taxon>Dikarya</taxon>
        <taxon>Basidiomycota</taxon>
        <taxon>Agaricomycotina</taxon>
        <taxon>Agaricomycetes</taxon>
        <taxon>Agaricomycetidae</taxon>
        <taxon>Agaricales</taxon>
        <taxon>Agaricineae</taxon>
        <taxon>Psathyrellaceae</taxon>
        <taxon>Coprinopsis</taxon>
    </lineage>
</organism>
<evidence type="ECO:0000313" key="4">
    <source>
        <dbReference type="EMBL" id="TFK27913.1"/>
    </source>
</evidence>
<keyword evidence="1 3" id="KW-0853">WD repeat</keyword>
<dbReference type="InterPro" id="IPR036322">
    <property type="entry name" value="WD40_repeat_dom_sf"/>
</dbReference>
<dbReference type="PANTHER" id="PTHR22847:SF637">
    <property type="entry name" value="WD REPEAT DOMAIN 5B"/>
    <property type="match status" value="1"/>
</dbReference>
<keyword evidence="2" id="KW-0677">Repeat</keyword>
<keyword evidence="5" id="KW-1185">Reference proteome</keyword>